<dbReference type="Proteomes" id="UP001056429">
    <property type="component" value="Unassembled WGS sequence"/>
</dbReference>
<organism evidence="2 3">
    <name type="scientific">Oceanirhabdus seepicola</name>
    <dbReference type="NCBI Taxonomy" id="2828781"/>
    <lineage>
        <taxon>Bacteria</taxon>
        <taxon>Bacillati</taxon>
        <taxon>Bacillota</taxon>
        <taxon>Clostridia</taxon>
        <taxon>Eubacteriales</taxon>
        <taxon>Clostridiaceae</taxon>
        <taxon>Oceanirhabdus</taxon>
    </lineage>
</organism>
<name>A0A9J6NY48_9CLOT</name>
<dbReference type="RefSeq" id="WP_250858114.1">
    <property type="nucleotide sequence ID" value="NZ_JAGSOJ010000001.1"/>
</dbReference>
<feature type="signal peptide" evidence="1">
    <location>
        <begin position="1"/>
        <end position="16"/>
    </location>
</feature>
<evidence type="ECO:0000313" key="3">
    <source>
        <dbReference type="Proteomes" id="UP001056429"/>
    </source>
</evidence>
<keyword evidence="1" id="KW-0732">Signal</keyword>
<reference evidence="2" key="1">
    <citation type="journal article" date="2021" name="mSystems">
        <title>Bacteria and Archaea Synergistically Convert Glycine Betaine to Biogenic Methane in the Formosa Cold Seep of the South China Sea.</title>
        <authorList>
            <person name="Li L."/>
            <person name="Zhang W."/>
            <person name="Zhang S."/>
            <person name="Song L."/>
            <person name="Sun Q."/>
            <person name="Zhang H."/>
            <person name="Xiang H."/>
            <person name="Dong X."/>
        </authorList>
    </citation>
    <scope>NUCLEOTIDE SEQUENCE</scope>
    <source>
        <strain evidence="2">ZWT</strain>
    </source>
</reference>
<gene>
    <name evidence="2" type="ORF">KDK92_05495</name>
</gene>
<dbReference type="AlphaFoldDB" id="A0A9J6NY48"/>
<comment type="caution">
    <text evidence="2">The sequence shown here is derived from an EMBL/GenBank/DDBJ whole genome shotgun (WGS) entry which is preliminary data.</text>
</comment>
<reference evidence="2" key="2">
    <citation type="submission" date="2021-04" db="EMBL/GenBank/DDBJ databases">
        <authorList>
            <person name="Dong X."/>
        </authorList>
    </citation>
    <scope>NUCLEOTIDE SEQUENCE</scope>
    <source>
        <strain evidence="2">ZWT</strain>
    </source>
</reference>
<accession>A0A9J6NY48</accession>
<dbReference type="EMBL" id="JAGSOJ010000001">
    <property type="protein sequence ID" value="MCM1989187.1"/>
    <property type="molecule type" value="Genomic_DNA"/>
</dbReference>
<sequence>MLLFILVCATPTIVFAGEKAIYSTFTSNKWQKRVTARFLMVDDMLEKNKLIGKDKKEILELLGKQTPYEDVSVSIPKDSNKKYLVYYLGKSIDGVMHSETDYLVIYFKNSNVVEHKILTYTYDF</sequence>
<protein>
    <submittedName>
        <fullName evidence="2">Uncharacterized protein</fullName>
    </submittedName>
</protein>
<evidence type="ECO:0000313" key="2">
    <source>
        <dbReference type="EMBL" id="MCM1989187.1"/>
    </source>
</evidence>
<evidence type="ECO:0000256" key="1">
    <source>
        <dbReference type="SAM" id="SignalP"/>
    </source>
</evidence>
<keyword evidence="3" id="KW-1185">Reference proteome</keyword>
<proteinExistence type="predicted"/>
<feature type="chain" id="PRO_5039913870" evidence="1">
    <location>
        <begin position="17"/>
        <end position="124"/>
    </location>
</feature>